<dbReference type="PROSITE" id="PS51269">
    <property type="entry name" value="COMM"/>
    <property type="match status" value="1"/>
</dbReference>
<evidence type="ECO:0000313" key="2">
    <source>
        <dbReference type="EMBL" id="KAF0695627.1"/>
    </source>
</evidence>
<protein>
    <submittedName>
        <fullName evidence="3">Aste57867_13578 protein</fullName>
    </submittedName>
</protein>
<dbReference type="PANTHER" id="PTHR15857">
    <property type="entry name" value="COMM DOMAIN CONTAINING PROTEIN 2"/>
    <property type="match status" value="1"/>
</dbReference>
<evidence type="ECO:0000313" key="3">
    <source>
        <dbReference type="EMBL" id="VFT90416.1"/>
    </source>
</evidence>
<sequence length="208" mass="22943">MGVLTIDQRVLADAACVRPLDATQLEDLCMMLQLHVQSTASSSSSEKKVRRRLSRHASVVGLPTEAMDRAVSGLSSILIDAAKKDLSPHDLVLSVLDLHLSPDQLDVLTQYYTDHKDGIKAAAAWHVSMGVPSYRSIDWRLDMEIGTRTRHHAADPRLTVWLAIDGTPSVDTPPLQCDFATLASMHQTLREALKAAQTPHGSRMQRYL</sequence>
<evidence type="ECO:0000313" key="4">
    <source>
        <dbReference type="Proteomes" id="UP000332933"/>
    </source>
</evidence>
<proteinExistence type="predicted"/>
<dbReference type="PANTHER" id="PTHR15857:SF0">
    <property type="entry name" value="COMM DOMAIN-CONTAINING PROTEIN 2"/>
    <property type="match status" value="1"/>
</dbReference>
<dbReference type="InterPro" id="IPR017920">
    <property type="entry name" value="COMM"/>
</dbReference>
<dbReference type="EMBL" id="VJMH01005464">
    <property type="protein sequence ID" value="KAF0695627.1"/>
    <property type="molecule type" value="Genomic_DNA"/>
</dbReference>
<organism evidence="3 4">
    <name type="scientific">Aphanomyces stellatus</name>
    <dbReference type="NCBI Taxonomy" id="120398"/>
    <lineage>
        <taxon>Eukaryota</taxon>
        <taxon>Sar</taxon>
        <taxon>Stramenopiles</taxon>
        <taxon>Oomycota</taxon>
        <taxon>Saprolegniomycetes</taxon>
        <taxon>Saprolegniales</taxon>
        <taxon>Verrucalvaceae</taxon>
        <taxon>Aphanomyces</taxon>
    </lineage>
</organism>
<dbReference type="InterPro" id="IPR037354">
    <property type="entry name" value="Commd2"/>
</dbReference>
<reference evidence="3 4" key="1">
    <citation type="submission" date="2019-03" db="EMBL/GenBank/DDBJ databases">
        <authorList>
            <person name="Gaulin E."/>
            <person name="Dumas B."/>
        </authorList>
    </citation>
    <scope>NUCLEOTIDE SEQUENCE [LARGE SCALE GENOMIC DNA]</scope>
    <source>
        <strain evidence="3">CBS 568.67</strain>
    </source>
</reference>
<dbReference type="OrthoDB" id="10257479at2759"/>
<dbReference type="AlphaFoldDB" id="A0A485L076"/>
<evidence type="ECO:0000259" key="1">
    <source>
        <dbReference type="PROSITE" id="PS51269"/>
    </source>
</evidence>
<keyword evidence="4" id="KW-1185">Reference proteome</keyword>
<feature type="domain" description="COMM" evidence="1">
    <location>
        <begin position="133"/>
        <end position="200"/>
    </location>
</feature>
<accession>A0A485L076</accession>
<dbReference type="EMBL" id="CAADRA010005485">
    <property type="protein sequence ID" value="VFT90416.1"/>
    <property type="molecule type" value="Genomic_DNA"/>
</dbReference>
<dbReference type="Proteomes" id="UP000332933">
    <property type="component" value="Unassembled WGS sequence"/>
</dbReference>
<dbReference type="Pfam" id="PF21672">
    <property type="entry name" value="COMM_HN"/>
    <property type="match status" value="1"/>
</dbReference>
<reference evidence="2" key="2">
    <citation type="submission" date="2019-06" db="EMBL/GenBank/DDBJ databases">
        <title>Genomics analysis of Aphanomyces spp. identifies a new class of oomycete effector associated with host adaptation.</title>
        <authorList>
            <person name="Gaulin E."/>
        </authorList>
    </citation>
    <scope>NUCLEOTIDE SEQUENCE</scope>
    <source>
        <strain evidence="2">CBS 578.67</strain>
    </source>
</reference>
<gene>
    <name evidence="3" type="primary">Aste57867_13578</name>
    <name evidence="2" type="ORF">As57867_013528</name>
    <name evidence="3" type="ORF">ASTE57867_13578</name>
</gene>
<name>A0A485L076_9STRA</name>